<dbReference type="InterPro" id="IPR046342">
    <property type="entry name" value="CBS_dom_sf"/>
</dbReference>
<dbReference type="PANTHER" id="PTHR11689">
    <property type="entry name" value="CHLORIDE CHANNEL PROTEIN CLC FAMILY MEMBER"/>
    <property type="match status" value="1"/>
</dbReference>
<dbReference type="Gene3D" id="3.10.580.20">
    <property type="match status" value="1"/>
</dbReference>
<dbReference type="PANTHER" id="PTHR11689:SF136">
    <property type="entry name" value="H(+)_CL(-) EXCHANGE TRANSPORTER 7"/>
    <property type="match status" value="1"/>
</dbReference>
<evidence type="ECO:0000313" key="3">
    <source>
        <dbReference type="EMBL" id="GFZ22036.1"/>
    </source>
</evidence>
<gene>
    <name evidence="3" type="ORF">Acr_29g0011980</name>
</gene>
<dbReference type="Proteomes" id="UP000585474">
    <property type="component" value="Unassembled WGS sequence"/>
</dbReference>
<name>A0A7J0HFW5_9ERIC</name>
<dbReference type="AlphaFoldDB" id="A0A7J0HFW5"/>
<organism evidence="3 4">
    <name type="scientific">Actinidia rufa</name>
    <dbReference type="NCBI Taxonomy" id="165716"/>
    <lineage>
        <taxon>Eukaryota</taxon>
        <taxon>Viridiplantae</taxon>
        <taxon>Streptophyta</taxon>
        <taxon>Embryophyta</taxon>
        <taxon>Tracheophyta</taxon>
        <taxon>Spermatophyta</taxon>
        <taxon>Magnoliopsida</taxon>
        <taxon>eudicotyledons</taxon>
        <taxon>Gunneridae</taxon>
        <taxon>Pentapetalae</taxon>
        <taxon>asterids</taxon>
        <taxon>Ericales</taxon>
        <taxon>Actinidiaceae</taxon>
        <taxon>Actinidia</taxon>
    </lineage>
</organism>
<dbReference type="EMBL" id="BJWL01000029">
    <property type="protein sequence ID" value="GFZ22036.1"/>
    <property type="molecule type" value="Genomic_DNA"/>
</dbReference>
<keyword evidence="2" id="KW-0129">CBS domain</keyword>
<keyword evidence="1" id="KW-0677">Repeat</keyword>
<keyword evidence="4" id="KW-1185">Reference proteome</keyword>
<reference evidence="3 4" key="1">
    <citation type="submission" date="2019-07" db="EMBL/GenBank/DDBJ databases">
        <title>De Novo Assembly of kiwifruit Actinidia rufa.</title>
        <authorList>
            <person name="Sugita-Konishi S."/>
            <person name="Sato K."/>
            <person name="Mori E."/>
            <person name="Abe Y."/>
            <person name="Kisaki G."/>
            <person name="Hamano K."/>
            <person name="Suezawa K."/>
            <person name="Otani M."/>
            <person name="Fukuda T."/>
            <person name="Manabe T."/>
            <person name="Gomi K."/>
            <person name="Tabuchi M."/>
            <person name="Akimitsu K."/>
            <person name="Kataoka I."/>
        </authorList>
    </citation>
    <scope>NUCLEOTIDE SEQUENCE [LARGE SCALE GENOMIC DNA]</scope>
    <source>
        <strain evidence="4">cv. Fuchu</strain>
    </source>
</reference>
<dbReference type="SUPFAM" id="SSF54631">
    <property type="entry name" value="CBS-domain pair"/>
    <property type="match status" value="1"/>
</dbReference>
<proteinExistence type="predicted"/>
<dbReference type="GO" id="GO:0015108">
    <property type="term" value="F:chloride transmembrane transporter activity"/>
    <property type="evidence" value="ECO:0007669"/>
    <property type="project" value="TreeGrafter"/>
</dbReference>
<protein>
    <submittedName>
        <fullName evidence="3">Chloride channel D</fullName>
    </submittedName>
</protein>
<dbReference type="OrthoDB" id="428525at2759"/>
<evidence type="ECO:0000256" key="2">
    <source>
        <dbReference type="ARBA" id="ARBA00023122"/>
    </source>
</evidence>
<evidence type="ECO:0000313" key="4">
    <source>
        <dbReference type="Proteomes" id="UP000585474"/>
    </source>
</evidence>
<dbReference type="InterPro" id="IPR051280">
    <property type="entry name" value="Cl-channel/antiporter"/>
</dbReference>
<comment type="caution">
    <text evidence="3">The sequence shown here is derived from an EMBL/GenBank/DDBJ whole genome shotgun (WGS) entry which is preliminary data.</text>
</comment>
<sequence>MLREQLAEWGWKEEGGGVGWGGVGRVVYFPRVVKVADVVSILKSNNHNGFPVIDSKSGETLVIGLMLRSHLLVLLQSKVDFQHSPLPSDSRGGSLPIRHNFSEFVKPASSKGLSIHDIHLGPDDLEMYIDLALHL</sequence>
<evidence type="ECO:0000256" key="1">
    <source>
        <dbReference type="ARBA" id="ARBA00022737"/>
    </source>
</evidence>
<accession>A0A7J0HFW5</accession>